<evidence type="ECO:0000256" key="7">
    <source>
        <dbReference type="ARBA" id="ARBA00022825"/>
    </source>
</evidence>
<feature type="domain" description="Peptidase S49 N-terminal proteobacteria" evidence="12">
    <location>
        <begin position="5"/>
        <end position="147"/>
    </location>
</feature>
<evidence type="ECO:0000259" key="12">
    <source>
        <dbReference type="Pfam" id="PF08496"/>
    </source>
</evidence>
<dbReference type="InterPro" id="IPR047272">
    <property type="entry name" value="S49_SppA_C"/>
</dbReference>
<keyword evidence="7" id="KW-0720">Serine protease</keyword>
<dbReference type="PANTHER" id="PTHR42987">
    <property type="entry name" value="PEPTIDASE S49"/>
    <property type="match status" value="1"/>
</dbReference>
<comment type="caution">
    <text evidence="13">The sequence shown here is derived from an EMBL/GenBank/DDBJ whole genome shotgun (WGS) entry which is preliminary data.</text>
</comment>
<keyword evidence="6 13" id="KW-0378">Hydrolase</keyword>
<evidence type="ECO:0000313" key="13">
    <source>
        <dbReference type="EMBL" id="MTV30398.1"/>
    </source>
</evidence>
<accession>A0A6N8DJC6</accession>
<keyword evidence="8 10" id="KW-1133">Transmembrane helix</keyword>
<keyword evidence="5 10" id="KW-0812">Transmembrane</keyword>
<name>A0A6N8DJC6_RHOAC</name>
<sequence>MGFWLDIAAFALKATLIVVAVGALAALMARLTRRDSGSAREIEVRSLNERYEQMRDELDAEILDKKQRRALAKARKREAKARTGGEPGKRIFVLGFKGDVMASTVKNLAREIDAVLTVARPEQDEVVLRLHSPGGTVTGYGLGAAELSRLLDRKIKVTVSVDQVAASGGYMMACAGDAIVAAPFALIGSIGVVAQVPNLHRLLKKNDIDYEELTAGEFKRSVSMLGEITPAGREHFLGKIEDTHAVFKTFVAERRTGVDLAKVANGDVWLATEALGLGLVDALSTSDELLFRLKDEARLFEVKTAARRTLLQQVLGRLGFEGASAFGPLGAIRASSLI</sequence>
<organism evidence="13 14">
    <name type="scientific">Rhodoblastus acidophilus</name>
    <name type="common">Rhodopseudomonas acidophila</name>
    <dbReference type="NCBI Taxonomy" id="1074"/>
    <lineage>
        <taxon>Bacteria</taxon>
        <taxon>Pseudomonadati</taxon>
        <taxon>Pseudomonadota</taxon>
        <taxon>Alphaproteobacteria</taxon>
        <taxon>Hyphomicrobiales</taxon>
        <taxon>Rhodoblastaceae</taxon>
        <taxon>Rhodoblastus</taxon>
    </lineage>
</organism>
<comment type="subcellular location">
    <subcellularLocation>
        <location evidence="1">Cell membrane</location>
    </subcellularLocation>
</comment>
<evidence type="ECO:0000259" key="11">
    <source>
        <dbReference type="Pfam" id="PF01343"/>
    </source>
</evidence>
<dbReference type="RefSeq" id="WP_155445058.1">
    <property type="nucleotide sequence ID" value="NZ_JAOQNR010000003.1"/>
</dbReference>
<dbReference type="SUPFAM" id="SSF52096">
    <property type="entry name" value="ClpP/crotonase"/>
    <property type="match status" value="1"/>
</dbReference>
<dbReference type="GO" id="GO:0004252">
    <property type="term" value="F:serine-type endopeptidase activity"/>
    <property type="evidence" value="ECO:0007669"/>
    <property type="project" value="InterPro"/>
</dbReference>
<evidence type="ECO:0000256" key="5">
    <source>
        <dbReference type="ARBA" id="ARBA00022692"/>
    </source>
</evidence>
<gene>
    <name evidence="13" type="primary">sohB</name>
    <name evidence="13" type="ORF">GJ654_05265</name>
</gene>
<dbReference type="AlphaFoldDB" id="A0A6N8DJC6"/>
<evidence type="ECO:0000256" key="3">
    <source>
        <dbReference type="ARBA" id="ARBA00022475"/>
    </source>
</evidence>
<keyword evidence="9 10" id="KW-0472">Membrane</keyword>
<dbReference type="EC" id="3.4.21.-" evidence="13"/>
<dbReference type="InterPro" id="IPR013703">
    <property type="entry name" value="Peptidase_S49_N_proteobac"/>
</dbReference>
<feature type="domain" description="Peptidase S49" evidence="11">
    <location>
        <begin position="151"/>
        <end position="298"/>
    </location>
</feature>
<dbReference type="Gene3D" id="3.90.226.10">
    <property type="entry name" value="2-enoyl-CoA Hydratase, Chain A, domain 1"/>
    <property type="match status" value="1"/>
</dbReference>
<dbReference type="OrthoDB" id="9764363at2"/>
<evidence type="ECO:0000256" key="8">
    <source>
        <dbReference type="ARBA" id="ARBA00022989"/>
    </source>
</evidence>
<dbReference type="InterPro" id="IPR029045">
    <property type="entry name" value="ClpP/crotonase-like_dom_sf"/>
</dbReference>
<keyword evidence="4 13" id="KW-0645">Protease</keyword>
<evidence type="ECO:0000256" key="2">
    <source>
        <dbReference type="ARBA" id="ARBA00008683"/>
    </source>
</evidence>
<dbReference type="GO" id="GO:0006508">
    <property type="term" value="P:proteolysis"/>
    <property type="evidence" value="ECO:0007669"/>
    <property type="project" value="UniProtKB-KW"/>
</dbReference>
<dbReference type="InterPro" id="IPR002142">
    <property type="entry name" value="Peptidase_S49"/>
</dbReference>
<dbReference type="Gene3D" id="6.20.330.10">
    <property type="match status" value="1"/>
</dbReference>
<reference evidence="13 14" key="1">
    <citation type="submission" date="2019-11" db="EMBL/GenBank/DDBJ databases">
        <title>Whole-genome sequence of a Rhodoblastus acidophilus DSM 142.</title>
        <authorList>
            <person name="Kyndt J.A."/>
            <person name="Meyer T.E."/>
        </authorList>
    </citation>
    <scope>NUCLEOTIDE SEQUENCE [LARGE SCALE GENOMIC DNA]</scope>
    <source>
        <strain evidence="13 14">DSM 142</strain>
    </source>
</reference>
<evidence type="ECO:0000256" key="6">
    <source>
        <dbReference type="ARBA" id="ARBA00022801"/>
    </source>
</evidence>
<dbReference type="PANTHER" id="PTHR42987:SF4">
    <property type="entry name" value="PROTEASE SOHB-RELATED"/>
    <property type="match status" value="1"/>
</dbReference>
<dbReference type="Pfam" id="PF08496">
    <property type="entry name" value="Peptidase_S49_N"/>
    <property type="match status" value="1"/>
</dbReference>
<evidence type="ECO:0000313" key="14">
    <source>
        <dbReference type="Proteomes" id="UP000439113"/>
    </source>
</evidence>
<evidence type="ECO:0000256" key="1">
    <source>
        <dbReference type="ARBA" id="ARBA00004236"/>
    </source>
</evidence>
<keyword evidence="3" id="KW-1003">Cell membrane</keyword>
<proteinExistence type="inferred from homology"/>
<evidence type="ECO:0000256" key="9">
    <source>
        <dbReference type="ARBA" id="ARBA00023136"/>
    </source>
</evidence>
<dbReference type="NCBIfam" id="NF008745">
    <property type="entry name" value="PRK11778.1"/>
    <property type="match status" value="1"/>
</dbReference>
<protein>
    <submittedName>
        <fullName evidence="13">Protease SohB</fullName>
        <ecNumber evidence="13">3.4.21.-</ecNumber>
    </submittedName>
</protein>
<comment type="similarity">
    <text evidence="2">Belongs to the peptidase S49 family.</text>
</comment>
<dbReference type="Proteomes" id="UP000439113">
    <property type="component" value="Unassembled WGS sequence"/>
</dbReference>
<evidence type="ECO:0000256" key="4">
    <source>
        <dbReference type="ARBA" id="ARBA00022670"/>
    </source>
</evidence>
<evidence type="ECO:0000256" key="10">
    <source>
        <dbReference type="SAM" id="Phobius"/>
    </source>
</evidence>
<dbReference type="EMBL" id="WNKS01000003">
    <property type="protein sequence ID" value="MTV30398.1"/>
    <property type="molecule type" value="Genomic_DNA"/>
</dbReference>
<feature type="transmembrane region" description="Helical" evidence="10">
    <location>
        <begin position="6"/>
        <end position="29"/>
    </location>
</feature>
<dbReference type="CDD" id="cd07023">
    <property type="entry name" value="S49_Sppa_N_C"/>
    <property type="match status" value="1"/>
</dbReference>
<dbReference type="Pfam" id="PF01343">
    <property type="entry name" value="Peptidase_S49"/>
    <property type="match status" value="1"/>
</dbReference>
<dbReference type="GO" id="GO:0005886">
    <property type="term" value="C:plasma membrane"/>
    <property type="evidence" value="ECO:0007669"/>
    <property type="project" value="UniProtKB-SubCell"/>
</dbReference>